<organism evidence="1">
    <name type="scientific">Physcomitrium patens</name>
    <name type="common">Spreading-leaved earth moss</name>
    <name type="synonym">Physcomitrella patens</name>
    <dbReference type="NCBI Taxonomy" id="3218"/>
    <lineage>
        <taxon>Eukaryota</taxon>
        <taxon>Viridiplantae</taxon>
        <taxon>Streptophyta</taxon>
        <taxon>Embryophyta</taxon>
        <taxon>Bryophyta</taxon>
        <taxon>Bryophytina</taxon>
        <taxon>Bryopsida</taxon>
        <taxon>Funariidae</taxon>
        <taxon>Funariales</taxon>
        <taxon>Funariaceae</taxon>
        <taxon>Physcomitrium</taxon>
    </lineage>
</organism>
<reference evidence="1 3" key="1">
    <citation type="journal article" date="2008" name="Science">
        <title>The Physcomitrella genome reveals evolutionary insights into the conquest of land by plants.</title>
        <authorList>
            <person name="Rensing S."/>
            <person name="Lang D."/>
            <person name="Zimmer A."/>
            <person name="Terry A."/>
            <person name="Salamov A."/>
            <person name="Shapiro H."/>
            <person name="Nishiyama T."/>
            <person name="Perroud P.-F."/>
            <person name="Lindquist E."/>
            <person name="Kamisugi Y."/>
            <person name="Tanahashi T."/>
            <person name="Sakakibara K."/>
            <person name="Fujita T."/>
            <person name="Oishi K."/>
            <person name="Shin-I T."/>
            <person name="Kuroki Y."/>
            <person name="Toyoda A."/>
            <person name="Suzuki Y."/>
            <person name="Hashimoto A."/>
            <person name="Yamaguchi K."/>
            <person name="Sugano A."/>
            <person name="Kohara Y."/>
            <person name="Fujiyama A."/>
            <person name="Anterola A."/>
            <person name="Aoki S."/>
            <person name="Ashton N."/>
            <person name="Barbazuk W.B."/>
            <person name="Barker E."/>
            <person name="Bennetzen J."/>
            <person name="Bezanilla M."/>
            <person name="Blankenship R."/>
            <person name="Cho S.H."/>
            <person name="Dutcher S."/>
            <person name="Estelle M."/>
            <person name="Fawcett J.A."/>
            <person name="Gundlach H."/>
            <person name="Hanada K."/>
            <person name="Heyl A."/>
            <person name="Hicks K.A."/>
            <person name="Hugh J."/>
            <person name="Lohr M."/>
            <person name="Mayer K."/>
            <person name="Melkozernov A."/>
            <person name="Murata T."/>
            <person name="Nelson D."/>
            <person name="Pils B."/>
            <person name="Prigge M."/>
            <person name="Reiss B."/>
            <person name="Renner T."/>
            <person name="Rombauts S."/>
            <person name="Rushton P."/>
            <person name="Sanderfoot A."/>
            <person name="Schween G."/>
            <person name="Shiu S.-H."/>
            <person name="Stueber K."/>
            <person name="Theodoulou F.L."/>
            <person name="Tu H."/>
            <person name="Van de Peer Y."/>
            <person name="Verrier P.J."/>
            <person name="Waters E."/>
            <person name="Wood A."/>
            <person name="Yang L."/>
            <person name="Cove D."/>
            <person name="Cuming A."/>
            <person name="Hasebe M."/>
            <person name="Lucas S."/>
            <person name="Mishler D.B."/>
            <person name="Reski R."/>
            <person name="Grigoriev I."/>
            <person name="Quatrano R.S."/>
            <person name="Boore J.L."/>
        </authorList>
    </citation>
    <scope>NUCLEOTIDE SEQUENCE [LARGE SCALE GENOMIC DNA]</scope>
    <source>
        <strain evidence="2 3">cv. Gransden 2004</strain>
    </source>
</reference>
<dbReference type="Gramene" id="Pp3c7_14470V3.1">
    <property type="protein sequence ID" value="PAC:32924598.CDS.1"/>
    <property type="gene ID" value="Pp3c7_14470"/>
</dbReference>
<gene>
    <name evidence="1" type="ORF">PHYPA_010386</name>
</gene>
<evidence type="ECO:0000313" key="1">
    <source>
        <dbReference type="EMBL" id="PNR51200.1"/>
    </source>
</evidence>
<dbReference type="InParanoid" id="A0A2K1KBP4"/>
<proteinExistence type="predicted"/>
<dbReference type="Proteomes" id="UP000006727">
    <property type="component" value="Chromosome 7"/>
</dbReference>
<accession>A0A2K1KBP4</accession>
<name>A0A2K1KBP4_PHYPA</name>
<sequence>MNGQLSKFIQHRINADDLNTHVVKLCSTRTVYSLHSCKQMSDGEHRRRKAVALTGRLWLKIPLILSMSQAQAVCTIQTAKMASSLVFHWIGF</sequence>
<dbReference type="EMBL" id="ABEU02000007">
    <property type="protein sequence ID" value="PNR51200.1"/>
    <property type="molecule type" value="Genomic_DNA"/>
</dbReference>
<evidence type="ECO:0000313" key="2">
    <source>
        <dbReference type="EnsemblPlants" id="PAC:32924598.CDS.1"/>
    </source>
</evidence>
<reference evidence="2" key="3">
    <citation type="submission" date="2020-12" db="UniProtKB">
        <authorList>
            <consortium name="EnsemblPlants"/>
        </authorList>
    </citation>
    <scope>IDENTIFICATION</scope>
</reference>
<keyword evidence="3" id="KW-1185">Reference proteome</keyword>
<dbReference type="EnsemblPlants" id="Pp3c7_14470V3.1">
    <property type="protein sequence ID" value="PAC:32924598.CDS.1"/>
    <property type="gene ID" value="Pp3c7_14470"/>
</dbReference>
<evidence type="ECO:0000313" key="3">
    <source>
        <dbReference type="Proteomes" id="UP000006727"/>
    </source>
</evidence>
<protein>
    <submittedName>
        <fullName evidence="1 2">Uncharacterized protein</fullName>
    </submittedName>
</protein>
<reference evidence="1 3" key="2">
    <citation type="journal article" date="2018" name="Plant J.">
        <title>The Physcomitrella patens chromosome-scale assembly reveals moss genome structure and evolution.</title>
        <authorList>
            <person name="Lang D."/>
            <person name="Ullrich K.K."/>
            <person name="Murat F."/>
            <person name="Fuchs J."/>
            <person name="Jenkins J."/>
            <person name="Haas F.B."/>
            <person name="Piednoel M."/>
            <person name="Gundlach H."/>
            <person name="Van Bel M."/>
            <person name="Meyberg R."/>
            <person name="Vives C."/>
            <person name="Morata J."/>
            <person name="Symeonidi A."/>
            <person name="Hiss M."/>
            <person name="Muchero W."/>
            <person name="Kamisugi Y."/>
            <person name="Saleh O."/>
            <person name="Blanc G."/>
            <person name="Decker E.L."/>
            <person name="van Gessel N."/>
            <person name="Grimwood J."/>
            <person name="Hayes R.D."/>
            <person name="Graham S.W."/>
            <person name="Gunter L.E."/>
            <person name="McDaniel S.F."/>
            <person name="Hoernstein S.N.W."/>
            <person name="Larsson A."/>
            <person name="Li F.W."/>
            <person name="Perroud P.F."/>
            <person name="Phillips J."/>
            <person name="Ranjan P."/>
            <person name="Rokshar D.S."/>
            <person name="Rothfels C.J."/>
            <person name="Schneider L."/>
            <person name="Shu S."/>
            <person name="Stevenson D.W."/>
            <person name="Thummler F."/>
            <person name="Tillich M."/>
            <person name="Villarreal Aguilar J.C."/>
            <person name="Widiez T."/>
            <person name="Wong G.K."/>
            <person name="Wymore A."/>
            <person name="Zhang Y."/>
            <person name="Zimmer A.D."/>
            <person name="Quatrano R.S."/>
            <person name="Mayer K.F.X."/>
            <person name="Goodstein D."/>
            <person name="Casacuberta J.M."/>
            <person name="Vandepoele K."/>
            <person name="Reski R."/>
            <person name="Cuming A.C."/>
            <person name="Tuskan G.A."/>
            <person name="Maumus F."/>
            <person name="Salse J."/>
            <person name="Schmutz J."/>
            <person name="Rensing S.A."/>
        </authorList>
    </citation>
    <scope>NUCLEOTIDE SEQUENCE [LARGE SCALE GENOMIC DNA]</scope>
    <source>
        <strain evidence="2 3">cv. Gransden 2004</strain>
    </source>
</reference>
<dbReference type="AlphaFoldDB" id="A0A2K1KBP4"/>